<protein>
    <submittedName>
        <fullName evidence="1">Uncharacterized protein</fullName>
    </submittedName>
</protein>
<sequence>MRMGWNIKDNDESFFKHQIQFSALLGNIDDAAENFKELMNSKEDIEKIAELNIEL</sequence>
<name>K1UD33_9ZZZZ</name>
<evidence type="ECO:0000313" key="1">
    <source>
        <dbReference type="EMBL" id="EKC69431.1"/>
    </source>
</evidence>
<dbReference type="EMBL" id="AJWZ01002994">
    <property type="protein sequence ID" value="EKC69431.1"/>
    <property type="molecule type" value="Genomic_DNA"/>
</dbReference>
<proteinExistence type="predicted"/>
<organism evidence="1">
    <name type="scientific">human gut metagenome</name>
    <dbReference type="NCBI Taxonomy" id="408170"/>
    <lineage>
        <taxon>unclassified sequences</taxon>
        <taxon>metagenomes</taxon>
        <taxon>organismal metagenomes</taxon>
    </lineage>
</organism>
<comment type="caution">
    <text evidence="1">The sequence shown here is derived from an EMBL/GenBank/DDBJ whole genome shotgun (WGS) entry which is preliminary data.</text>
</comment>
<reference evidence="1" key="1">
    <citation type="journal article" date="2013" name="Environ. Microbiol.">
        <title>Microbiota from the distal guts of lean and obese adolescents exhibit partial functional redundancy besides clear differences in community structure.</title>
        <authorList>
            <person name="Ferrer M."/>
            <person name="Ruiz A."/>
            <person name="Lanza F."/>
            <person name="Haange S.B."/>
            <person name="Oberbach A."/>
            <person name="Till H."/>
            <person name="Bargiela R."/>
            <person name="Campoy C."/>
            <person name="Segura M.T."/>
            <person name="Richter M."/>
            <person name="von Bergen M."/>
            <person name="Seifert J."/>
            <person name="Suarez A."/>
        </authorList>
    </citation>
    <scope>NUCLEOTIDE SEQUENCE</scope>
</reference>
<dbReference type="AlphaFoldDB" id="K1UD33"/>
<accession>K1UD33</accession>
<gene>
    <name evidence="1" type="ORF">OBE_04413</name>
</gene>
<feature type="non-terminal residue" evidence="1">
    <location>
        <position position="55"/>
    </location>
</feature>